<name>A0A5B7FS82_PORTR</name>
<keyword evidence="1" id="KW-1133">Transmembrane helix</keyword>
<accession>A0A5B7FS82</accession>
<dbReference type="Proteomes" id="UP000324222">
    <property type="component" value="Unassembled WGS sequence"/>
</dbReference>
<feature type="signal peptide" evidence="2">
    <location>
        <begin position="1"/>
        <end position="26"/>
    </location>
</feature>
<evidence type="ECO:0000256" key="2">
    <source>
        <dbReference type="SAM" id="SignalP"/>
    </source>
</evidence>
<gene>
    <name evidence="3" type="ORF">E2C01_042136</name>
</gene>
<evidence type="ECO:0000256" key="1">
    <source>
        <dbReference type="SAM" id="Phobius"/>
    </source>
</evidence>
<organism evidence="3 4">
    <name type="scientific">Portunus trituberculatus</name>
    <name type="common">Swimming crab</name>
    <name type="synonym">Neptunus trituberculatus</name>
    <dbReference type="NCBI Taxonomy" id="210409"/>
    <lineage>
        <taxon>Eukaryota</taxon>
        <taxon>Metazoa</taxon>
        <taxon>Ecdysozoa</taxon>
        <taxon>Arthropoda</taxon>
        <taxon>Crustacea</taxon>
        <taxon>Multicrustacea</taxon>
        <taxon>Malacostraca</taxon>
        <taxon>Eumalacostraca</taxon>
        <taxon>Eucarida</taxon>
        <taxon>Decapoda</taxon>
        <taxon>Pleocyemata</taxon>
        <taxon>Brachyura</taxon>
        <taxon>Eubrachyura</taxon>
        <taxon>Portunoidea</taxon>
        <taxon>Portunidae</taxon>
        <taxon>Portuninae</taxon>
        <taxon>Portunus</taxon>
    </lineage>
</organism>
<protein>
    <submittedName>
        <fullName evidence="3">Uncharacterized protein</fullName>
    </submittedName>
</protein>
<evidence type="ECO:0000313" key="4">
    <source>
        <dbReference type="Proteomes" id="UP000324222"/>
    </source>
</evidence>
<keyword evidence="4" id="KW-1185">Reference proteome</keyword>
<comment type="caution">
    <text evidence="3">The sequence shown here is derived from an EMBL/GenBank/DDBJ whole genome shotgun (WGS) entry which is preliminary data.</text>
</comment>
<proteinExistence type="predicted"/>
<feature type="chain" id="PRO_5022699613" evidence="2">
    <location>
        <begin position="27"/>
        <end position="346"/>
    </location>
</feature>
<sequence>MKKAPSLLLLLVVAAGPGSSPTPALAQQCGHESSVNNHNSNVTINLSRTSMSVYVRPLPGFKGISLTAKASDGEEYTACFPKQDTCFEGDADFWEVSVAVWASNDTPENSNDHGLYFRMWTDGCPSQCYYAATVDKIEKLIVTGHGPAAWIYNTPDPSCKIITIWNIRVKDAVHCLPTLPTETNTTSLGTIPFTHTAKSTARRNTNSSTPSATTLMMVVVVVVLGIVLGVLSVVAVRLALLVKKLKVSSANAGGAVCFSSLQEDTCLKEHSGADYSLTLATYPSLNSSTHTNDSTGEQTGGLVVMQGSVFWRVVLVRWYSTFDISCRVLKCSCHLTTTIYKGHRDE</sequence>
<keyword evidence="1" id="KW-0472">Membrane</keyword>
<evidence type="ECO:0000313" key="3">
    <source>
        <dbReference type="EMBL" id="MPC48366.1"/>
    </source>
</evidence>
<dbReference type="OrthoDB" id="10687858at2759"/>
<reference evidence="3 4" key="1">
    <citation type="submission" date="2019-05" db="EMBL/GenBank/DDBJ databases">
        <title>Another draft genome of Portunus trituberculatus and its Hox gene families provides insights of decapod evolution.</title>
        <authorList>
            <person name="Jeong J.-H."/>
            <person name="Song I."/>
            <person name="Kim S."/>
            <person name="Choi T."/>
            <person name="Kim D."/>
            <person name="Ryu S."/>
            <person name="Kim W."/>
        </authorList>
    </citation>
    <scope>NUCLEOTIDE SEQUENCE [LARGE SCALE GENOMIC DNA]</scope>
    <source>
        <tissue evidence="3">Muscle</tissue>
    </source>
</reference>
<keyword evidence="2" id="KW-0732">Signal</keyword>
<dbReference type="AlphaFoldDB" id="A0A5B7FS82"/>
<feature type="transmembrane region" description="Helical" evidence="1">
    <location>
        <begin position="215"/>
        <end position="240"/>
    </location>
</feature>
<keyword evidence="1" id="KW-0812">Transmembrane</keyword>
<dbReference type="EMBL" id="VSRR010008247">
    <property type="protein sequence ID" value="MPC48366.1"/>
    <property type="molecule type" value="Genomic_DNA"/>
</dbReference>